<name>A0ABU2R3X7_9ACTN</name>
<gene>
    <name evidence="1" type="ORF">RM698_20425</name>
</gene>
<keyword evidence="2" id="KW-1185">Reference proteome</keyword>
<comment type="caution">
    <text evidence="1">The sequence shown here is derived from an EMBL/GenBank/DDBJ whole genome shotgun (WGS) entry which is preliminary data.</text>
</comment>
<dbReference type="Proteomes" id="UP001183610">
    <property type="component" value="Unassembled WGS sequence"/>
</dbReference>
<evidence type="ECO:0008006" key="3">
    <source>
        <dbReference type="Google" id="ProtNLM"/>
    </source>
</evidence>
<dbReference type="RefSeq" id="WP_010273757.1">
    <property type="nucleotide sequence ID" value="NZ_JAVRET010000050.1"/>
</dbReference>
<evidence type="ECO:0000313" key="2">
    <source>
        <dbReference type="Proteomes" id="UP001183610"/>
    </source>
</evidence>
<proteinExistence type="predicted"/>
<accession>A0ABU2R3X7</accession>
<evidence type="ECO:0000313" key="1">
    <source>
        <dbReference type="EMBL" id="MDT0411399.1"/>
    </source>
</evidence>
<protein>
    <recommendedName>
        <fullName evidence="3">HNH endonuclease</fullName>
    </recommendedName>
</protein>
<reference evidence="2" key="1">
    <citation type="submission" date="2023-07" db="EMBL/GenBank/DDBJ databases">
        <title>30 novel species of actinomycetes from the DSMZ collection.</title>
        <authorList>
            <person name="Nouioui I."/>
        </authorList>
    </citation>
    <scope>NUCLEOTIDE SEQUENCE [LARGE SCALE GENOMIC DNA]</scope>
    <source>
        <strain evidence="2">DSM 41979</strain>
    </source>
</reference>
<dbReference type="EMBL" id="JAVRET010000050">
    <property type="protein sequence ID" value="MDT0411399.1"/>
    <property type="molecule type" value="Genomic_DNA"/>
</dbReference>
<sequence length="122" mass="13246">MSSPLAAAALHHAVLTAHGFRCWCTGQCQRPHKKGGGRCEAEHDGWTSKRGRLIHLIAAPADLLTPTLTAVTLPARELRAWCPDCYDHTRRAQRKTAATSAVPEQDGLFDLPESQAAVRGLL</sequence>
<organism evidence="1 2">
    <name type="scientific">Streptomyces evansiae</name>
    <dbReference type="NCBI Taxonomy" id="3075535"/>
    <lineage>
        <taxon>Bacteria</taxon>
        <taxon>Bacillati</taxon>
        <taxon>Actinomycetota</taxon>
        <taxon>Actinomycetes</taxon>
        <taxon>Kitasatosporales</taxon>
        <taxon>Streptomycetaceae</taxon>
        <taxon>Streptomyces</taxon>
    </lineage>
</organism>